<accession>X1TZT0</accession>
<feature type="non-terminal residue" evidence="2">
    <location>
        <position position="1"/>
    </location>
</feature>
<dbReference type="AlphaFoldDB" id="X1TZT0"/>
<feature type="domain" description="GmrSD restriction endonucleases C-terminal" evidence="1">
    <location>
        <begin position="31"/>
        <end position="169"/>
    </location>
</feature>
<comment type="caution">
    <text evidence="2">The sequence shown here is derived from an EMBL/GenBank/DDBJ whole genome shotgun (WGS) entry which is preliminary data.</text>
</comment>
<feature type="non-terminal residue" evidence="2">
    <location>
        <position position="193"/>
    </location>
</feature>
<evidence type="ECO:0000313" key="2">
    <source>
        <dbReference type="EMBL" id="GAI85539.1"/>
    </source>
</evidence>
<sequence length="193" mass="23022">EICDGLKQKKFEEYLTYIEGKLSRYVKENVDDEIFKRNFASRNFKFGEQRTKYILWKLCKPTGETILDIKEIETEHIMPQTLSEQWINNLQNQTGKDKNQAIVLHEEMLNKIGNLTIIKEAWNRSMSNRIFAQKKIDYVKSDFPITKKLKDKEKWVFDDIESRSKNFSEEAVKIWKWEGKPLIELIIEKIKIG</sequence>
<protein>
    <recommendedName>
        <fullName evidence="1">GmrSD restriction endonucleases C-terminal domain-containing protein</fullName>
    </recommendedName>
</protein>
<gene>
    <name evidence="2" type="ORF">S12H4_23627</name>
</gene>
<dbReference type="InterPro" id="IPR011089">
    <property type="entry name" value="GmrSD_C"/>
</dbReference>
<name>X1TZT0_9ZZZZ</name>
<dbReference type="PANTHER" id="PTHR35149">
    <property type="entry name" value="SLL5132 PROTEIN"/>
    <property type="match status" value="1"/>
</dbReference>
<dbReference type="PANTHER" id="PTHR35149:SF1">
    <property type="entry name" value="DUF5655 DOMAIN-CONTAINING PROTEIN"/>
    <property type="match status" value="1"/>
</dbReference>
<proteinExistence type="predicted"/>
<evidence type="ECO:0000259" key="1">
    <source>
        <dbReference type="Pfam" id="PF07510"/>
    </source>
</evidence>
<dbReference type="EMBL" id="BARW01012597">
    <property type="protein sequence ID" value="GAI85539.1"/>
    <property type="molecule type" value="Genomic_DNA"/>
</dbReference>
<organism evidence="2">
    <name type="scientific">marine sediment metagenome</name>
    <dbReference type="NCBI Taxonomy" id="412755"/>
    <lineage>
        <taxon>unclassified sequences</taxon>
        <taxon>metagenomes</taxon>
        <taxon>ecological metagenomes</taxon>
    </lineage>
</organism>
<reference evidence="2" key="1">
    <citation type="journal article" date="2014" name="Front. Microbiol.">
        <title>High frequency of phylogenetically diverse reductive dehalogenase-homologous genes in deep subseafloor sedimentary metagenomes.</title>
        <authorList>
            <person name="Kawai M."/>
            <person name="Futagami T."/>
            <person name="Toyoda A."/>
            <person name="Takaki Y."/>
            <person name="Nishi S."/>
            <person name="Hori S."/>
            <person name="Arai W."/>
            <person name="Tsubouchi T."/>
            <person name="Morono Y."/>
            <person name="Uchiyama I."/>
            <person name="Ito T."/>
            <person name="Fujiyama A."/>
            <person name="Inagaki F."/>
            <person name="Takami H."/>
        </authorList>
    </citation>
    <scope>NUCLEOTIDE SEQUENCE</scope>
    <source>
        <strain evidence="2">Expedition CK06-06</strain>
    </source>
</reference>
<dbReference type="Pfam" id="PF07510">
    <property type="entry name" value="GmrSD_C"/>
    <property type="match status" value="1"/>
</dbReference>